<dbReference type="AlphaFoldDB" id="W7TZJ2"/>
<feature type="transmembrane region" description="Helical" evidence="1">
    <location>
        <begin position="72"/>
        <end position="91"/>
    </location>
</feature>
<gene>
    <name evidence="2" type="ORF">Naga_101333g1</name>
</gene>
<reference evidence="2 3" key="1">
    <citation type="journal article" date="2014" name="Mol. Plant">
        <title>Chromosome Scale Genome Assembly and Transcriptome Profiling of Nannochloropsis gaditana in Nitrogen Depletion.</title>
        <authorList>
            <person name="Corteggiani Carpinelli E."/>
            <person name="Telatin A."/>
            <person name="Vitulo N."/>
            <person name="Forcato C."/>
            <person name="D'Angelo M."/>
            <person name="Schiavon R."/>
            <person name="Vezzi A."/>
            <person name="Giacometti G.M."/>
            <person name="Morosinotto T."/>
            <person name="Valle G."/>
        </authorList>
    </citation>
    <scope>NUCLEOTIDE SEQUENCE [LARGE SCALE GENOMIC DNA]</scope>
    <source>
        <strain evidence="2 3">B-31</strain>
    </source>
</reference>
<evidence type="ECO:0000313" key="2">
    <source>
        <dbReference type="EMBL" id="EWM26066.1"/>
    </source>
</evidence>
<evidence type="ECO:0000313" key="3">
    <source>
        <dbReference type="Proteomes" id="UP000019335"/>
    </source>
</evidence>
<sequence>MLRWCDEQGWKLSPGQGITACFSQSIFGLGPVLFFAVAGLYQYVLFSREDEAASRRPFHDKRLKDKTKTVKLLLSVLLVSIPLARVLVAVGTQSHGLYSVAFFFSNVVTSMAWCGCLGVLSLPGSPDVIPRQSCGAWGS</sequence>
<dbReference type="Proteomes" id="UP000019335">
    <property type="component" value="Chromosome 9"/>
</dbReference>
<keyword evidence="3" id="KW-1185">Reference proteome</keyword>
<keyword evidence="1" id="KW-1133">Transmembrane helix</keyword>
<dbReference type="EMBL" id="AZIL01000728">
    <property type="protein sequence ID" value="EWM26066.1"/>
    <property type="molecule type" value="Genomic_DNA"/>
</dbReference>
<comment type="caution">
    <text evidence="2">The sequence shown here is derived from an EMBL/GenBank/DDBJ whole genome shotgun (WGS) entry which is preliminary data.</text>
</comment>
<proteinExistence type="predicted"/>
<feature type="transmembrane region" description="Helical" evidence="1">
    <location>
        <begin position="97"/>
        <end position="122"/>
    </location>
</feature>
<evidence type="ECO:0000256" key="1">
    <source>
        <dbReference type="SAM" id="Phobius"/>
    </source>
</evidence>
<keyword evidence="1" id="KW-0812">Transmembrane</keyword>
<protein>
    <submittedName>
        <fullName evidence="2">Uncharacterized protein</fullName>
    </submittedName>
</protein>
<dbReference type="OrthoDB" id="10570772at2759"/>
<feature type="transmembrane region" description="Helical" evidence="1">
    <location>
        <begin position="26"/>
        <end position="46"/>
    </location>
</feature>
<accession>W7TZJ2</accession>
<name>W7TZJ2_9STRA</name>
<organism evidence="2 3">
    <name type="scientific">Nannochloropsis gaditana</name>
    <dbReference type="NCBI Taxonomy" id="72520"/>
    <lineage>
        <taxon>Eukaryota</taxon>
        <taxon>Sar</taxon>
        <taxon>Stramenopiles</taxon>
        <taxon>Ochrophyta</taxon>
        <taxon>Eustigmatophyceae</taxon>
        <taxon>Eustigmatales</taxon>
        <taxon>Monodopsidaceae</taxon>
        <taxon>Nannochloropsis</taxon>
    </lineage>
</organism>
<keyword evidence="1" id="KW-0472">Membrane</keyword>